<dbReference type="AlphaFoldDB" id="A0A447V2B8"/>
<evidence type="ECO:0000313" key="2">
    <source>
        <dbReference type="Proteomes" id="UP000274122"/>
    </source>
</evidence>
<proteinExistence type="predicted"/>
<name>A0A447V2B8_9ENTR</name>
<accession>A0A447V2B8</accession>
<gene>
    <name evidence="1" type="ORF">NCTC11466_02249</name>
</gene>
<sequence length="57" mass="6993">MWHNFYLSPWHLLDVEFFARTFHPQLFADIDPQQTMDEMNQQFLAVKETGTYWTKLK</sequence>
<evidence type="ECO:0000313" key="1">
    <source>
        <dbReference type="EMBL" id="VEB97610.1"/>
    </source>
</evidence>
<organism evidence="1 2">
    <name type="scientific">Cedecea lapagei</name>
    <dbReference type="NCBI Taxonomy" id="158823"/>
    <lineage>
        <taxon>Bacteria</taxon>
        <taxon>Pseudomonadati</taxon>
        <taxon>Pseudomonadota</taxon>
        <taxon>Gammaproteobacteria</taxon>
        <taxon>Enterobacterales</taxon>
        <taxon>Enterobacteriaceae</taxon>
        <taxon>Cedecea</taxon>
    </lineage>
</organism>
<dbReference type="Proteomes" id="UP000274122">
    <property type="component" value="Chromosome"/>
</dbReference>
<dbReference type="Gene3D" id="3.40.50.1980">
    <property type="entry name" value="Nitrogenase molybdenum iron protein domain"/>
    <property type="match status" value="1"/>
</dbReference>
<dbReference type="KEGG" id="clap:NCTC11466_02249"/>
<dbReference type="EMBL" id="LR134201">
    <property type="protein sequence ID" value="VEB97610.1"/>
    <property type="molecule type" value="Genomic_DNA"/>
</dbReference>
<reference evidence="1 2" key="1">
    <citation type="submission" date="2018-12" db="EMBL/GenBank/DDBJ databases">
        <authorList>
            <consortium name="Pathogen Informatics"/>
        </authorList>
    </citation>
    <scope>NUCLEOTIDE SEQUENCE [LARGE SCALE GENOMIC DNA]</scope>
    <source>
        <strain evidence="1 2">NCTC11466</strain>
    </source>
</reference>
<keyword evidence="2" id="KW-1185">Reference proteome</keyword>
<protein>
    <submittedName>
        <fullName evidence="1">Ferrichrome/ferrioxamine B periplasmic transporter</fullName>
    </submittedName>
</protein>